<dbReference type="PATRIC" id="fig|1292034.3.peg.1077"/>
<evidence type="ECO:0000313" key="3">
    <source>
        <dbReference type="Proteomes" id="UP000013063"/>
    </source>
</evidence>
<feature type="transmembrane region" description="Helical" evidence="1">
    <location>
        <begin position="23"/>
        <end position="44"/>
    </location>
</feature>
<comment type="caution">
    <text evidence="2">The sequence shown here is derived from an EMBL/GenBank/DDBJ whole genome shotgun (WGS) entry which is preliminary data.</text>
</comment>
<gene>
    <name evidence="2" type="ORF">OR37_01090</name>
</gene>
<keyword evidence="1" id="KW-0812">Transmembrane</keyword>
<keyword evidence="3" id="KW-1185">Reference proteome</keyword>
<keyword evidence="1" id="KW-0472">Membrane</keyword>
<dbReference type="AlphaFoldDB" id="R0D2N1"/>
<dbReference type="Proteomes" id="UP000013063">
    <property type="component" value="Unassembled WGS sequence"/>
</dbReference>
<reference evidence="2 3" key="1">
    <citation type="journal article" date="2013" name="Genome Announc.">
        <title>Draft Genome Sequence for Caulobacter sp. Strain OR37, a Bacterium Tolerant to Heavy Metals.</title>
        <authorList>
            <person name="Utturkar S.M."/>
            <person name="Bollmann A."/>
            <person name="Brzoska R.M."/>
            <person name="Klingeman D.M."/>
            <person name="Epstein S.E."/>
            <person name="Palumbo A.V."/>
            <person name="Brown S.D."/>
        </authorList>
    </citation>
    <scope>NUCLEOTIDE SEQUENCE [LARGE SCALE GENOMIC DNA]</scope>
    <source>
        <strain evidence="2 3">OR37</strain>
    </source>
</reference>
<feature type="transmembrane region" description="Helical" evidence="1">
    <location>
        <begin position="50"/>
        <end position="68"/>
    </location>
</feature>
<dbReference type="OrthoDB" id="9839332at2"/>
<accession>R0D2N1</accession>
<evidence type="ECO:0000256" key="1">
    <source>
        <dbReference type="SAM" id="Phobius"/>
    </source>
</evidence>
<name>R0D2N1_CAUVI</name>
<proteinExistence type="predicted"/>
<keyword evidence="1" id="KW-1133">Transmembrane helix</keyword>
<sequence>MIGFWLERILELLLAKRGEGAQAIIYATLGWLAAASLIVGIVLGLIGMKWLSGFLVGTFDTILAIVLTRDWKALKTGSIHHRREG</sequence>
<organism evidence="2 3">
    <name type="scientific">Caulobacter vibrioides OR37</name>
    <dbReference type="NCBI Taxonomy" id="1292034"/>
    <lineage>
        <taxon>Bacteria</taxon>
        <taxon>Pseudomonadati</taxon>
        <taxon>Pseudomonadota</taxon>
        <taxon>Alphaproteobacteria</taxon>
        <taxon>Caulobacterales</taxon>
        <taxon>Caulobacteraceae</taxon>
        <taxon>Caulobacter</taxon>
    </lineage>
</organism>
<protein>
    <submittedName>
        <fullName evidence="2">Uncharacterized protein</fullName>
    </submittedName>
</protein>
<evidence type="ECO:0000313" key="2">
    <source>
        <dbReference type="EMBL" id="ENZ82896.1"/>
    </source>
</evidence>
<dbReference type="EMBL" id="APMP01000004">
    <property type="protein sequence ID" value="ENZ82896.1"/>
    <property type="molecule type" value="Genomic_DNA"/>
</dbReference>
<dbReference type="STRING" id="1292034.OR37_01090"/>
<dbReference type="RefSeq" id="WP_004616713.1">
    <property type="nucleotide sequence ID" value="NZ_APMP01000004.1"/>
</dbReference>